<reference evidence="2" key="1">
    <citation type="journal article" date="2023" name="Insect Mol. Biol.">
        <title>Genome sequencing provides insights into the evolution of gene families encoding plant cell wall-degrading enzymes in longhorned beetles.</title>
        <authorList>
            <person name="Shin N.R."/>
            <person name="Okamura Y."/>
            <person name="Kirsch R."/>
            <person name="Pauchet Y."/>
        </authorList>
    </citation>
    <scope>NUCLEOTIDE SEQUENCE</scope>
    <source>
        <strain evidence="2">RBIC_L_NR</strain>
    </source>
</reference>
<dbReference type="InterPro" id="IPR050863">
    <property type="entry name" value="CenT-Element_Derived"/>
</dbReference>
<evidence type="ECO:0000259" key="1">
    <source>
        <dbReference type="Pfam" id="PF03184"/>
    </source>
</evidence>
<dbReference type="GO" id="GO:0003677">
    <property type="term" value="F:DNA binding"/>
    <property type="evidence" value="ECO:0007669"/>
    <property type="project" value="TreeGrafter"/>
</dbReference>
<feature type="domain" description="DDE-1" evidence="1">
    <location>
        <begin position="136"/>
        <end position="218"/>
    </location>
</feature>
<dbReference type="AlphaFoldDB" id="A0AAV8YJW0"/>
<dbReference type="PANTHER" id="PTHR19303">
    <property type="entry name" value="TRANSPOSON"/>
    <property type="match status" value="1"/>
</dbReference>
<name>A0AAV8YJW0_9CUCU</name>
<dbReference type="GO" id="GO:0005634">
    <property type="term" value="C:nucleus"/>
    <property type="evidence" value="ECO:0007669"/>
    <property type="project" value="TreeGrafter"/>
</dbReference>
<organism evidence="2 3">
    <name type="scientific">Rhamnusium bicolor</name>
    <dbReference type="NCBI Taxonomy" id="1586634"/>
    <lineage>
        <taxon>Eukaryota</taxon>
        <taxon>Metazoa</taxon>
        <taxon>Ecdysozoa</taxon>
        <taxon>Arthropoda</taxon>
        <taxon>Hexapoda</taxon>
        <taxon>Insecta</taxon>
        <taxon>Pterygota</taxon>
        <taxon>Neoptera</taxon>
        <taxon>Endopterygota</taxon>
        <taxon>Coleoptera</taxon>
        <taxon>Polyphaga</taxon>
        <taxon>Cucujiformia</taxon>
        <taxon>Chrysomeloidea</taxon>
        <taxon>Cerambycidae</taxon>
        <taxon>Lepturinae</taxon>
        <taxon>Rhagiini</taxon>
        <taxon>Rhamnusium</taxon>
    </lineage>
</organism>
<dbReference type="EMBL" id="JANEYF010002128">
    <property type="protein sequence ID" value="KAJ8951194.1"/>
    <property type="molecule type" value="Genomic_DNA"/>
</dbReference>
<proteinExistence type="predicted"/>
<keyword evidence="3" id="KW-1185">Reference proteome</keyword>
<evidence type="ECO:0000313" key="2">
    <source>
        <dbReference type="EMBL" id="KAJ8951194.1"/>
    </source>
</evidence>
<protein>
    <recommendedName>
        <fullName evidence="1">DDE-1 domain-containing protein</fullName>
    </recommendedName>
</protein>
<evidence type="ECO:0000313" key="3">
    <source>
        <dbReference type="Proteomes" id="UP001162156"/>
    </source>
</evidence>
<dbReference type="InterPro" id="IPR004875">
    <property type="entry name" value="DDE_SF_endonuclease_dom"/>
</dbReference>
<dbReference type="Proteomes" id="UP001162156">
    <property type="component" value="Unassembled WGS sequence"/>
</dbReference>
<dbReference type="PANTHER" id="PTHR19303:SF74">
    <property type="entry name" value="POGO TRANSPOSABLE ELEMENT WITH KRAB DOMAIN"/>
    <property type="match status" value="1"/>
</dbReference>
<dbReference type="Pfam" id="PF03184">
    <property type="entry name" value="DDE_1"/>
    <property type="match status" value="1"/>
</dbReference>
<gene>
    <name evidence="2" type="ORF">NQ314_007708</name>
</gene>
<comment type="caution">
    <text evidence="2">The sequence shown here is derived from an EMBL/GenBank/DDBJ whole genome shotgun (WGS) entry which is preliminary data.</text>
</comment>
<accession>A0AAV8YJW0</accession>
<sequence length="227" mass="26507">MVVTYSYSTFPGIKNQLLDGVEILVKNLERQNNFTEGRLGRRWYEGFMNRHPELTKRISQNLISSRANLTESRIRQWFAEVETYLQSTNNFEITSDPSRVFNCDETIFVLSLKGDKVLIKRGEKTIYLFVNNDEKECLTTLVTCSASGQIPPPMIVYSYKEFLRQSLTMFLKKWGISRSENGWMTDETFFEYIANIFYPWLVAQNVQFLVILFLNGHTHLSSYTGIE</sequence>